<keyword evidence="4" id="KW-1185">Reference proteome</keyword>
<gene>
    <name evidence="3" type="ORF">SHI21_09920</name>
</gene>
<organism evidence="3 4">
    <name type="scientific">Bacteriovorax antarcticus</name>
    <dbReference type="NCBI Taxonomy" id="3088717"/>
    <lineage>
        <taxon>Bacteria</taxon>
        <taxon>Pseudomonadati</taxon>
        <taxon>Bdellovibrionota</taxon>
        <taxon>Bacteriovoracia</taxon>
        <taxon>Bacteriovoracales</taxon>
        <taxon>Bacteriovoracaceae</taxon>
        <taxon>Bacteriovorax</taxon>
    </lineage>
</organism>
<keyword evidence="2" id="KW-0732">Signal</keyword>
<dbReference type="RefSeq" id="WP_323576235.1">
    <property type="nucleotide sequence ID" value="NZ_JAYGJQ010000001.1"/>
</dbReference>
<reference evidence="3 4" key="1">
    <citation type="submission" date="2023-11" db="EMBL/GenBank/DDBJ databases">
        <title>A Novel Polar Bacteriovorax (B. antarcticus) Isolated from the Biocrust in Antarctica.</title>
        <authorList>
            <person name="Mun W."/>
            <person name="Choi S.Y."/>
            <person name="Mitchell R.J."/>
        </authorList>
    </citation>
    <scope>NUCLEOTIDE SEQUENCE [LARGE SCALE GENOMIC DNA]</scope>
    <source>
        <strain evidence="3 4">PP10</strain>
    </source>
</reference>
<protein>
    <submittedName>
        <fullName evidence="3">Uncharacterized protein</fullName>
    </submittedName>
</protein>
<dbReference type="EMBL" id="JAYGJQ010000001">
    <property type="protein sequence ID" value="MEA9356522.1"/>
    <property type="molecule type" value="Genomic_DNA"/>
</dbReference>
<evidence type="ECO:0000313" key="3">
    <source>
        <dbReference type="EMBL" id="MEA9356522.1"/>
    </source>
</evidence>
<sequence>MHKLNCLLIILSIAITPMLAIGDDTNKVEANMAAQVATCKANTAMEWSSSLNRCVGKVEARATRNESKACNDIVDLKAREKCHLSIAEKSTGLSSDTEKLNQGSTTASMMLNGSVLAAYAITSLINGEGIKGLTSGCTSKKIMAVTAAAGLASDAYLKITAKKKVKELEGKYALDKTSSAYEAQVKALEYLKEEQQTVVAIAGLEKKRNLALMLGYGIAAGFAAYEMTFVSNNPDCFKPVEEETGTGEGTTNITAKADPPSSIQGRDFGAAPSADDRKLLGN</sequence>
<evidence type="ECO:0000256" key="1">
    <source>
        <dbReference type="SAM" id="MobiDB-lite"/>
    </source>
</evidence>
<feature type="region of interest" description="Disordered" evidence="1">
    <location>
        <begin position="239"/>
        <end position="282"/>
    </location>
</feature>
<name>A0ABU5VV78_9BACT</name>
<accession>A0ABU5VV78</accession>
<dbReference type="Proteomes" id="UP001302274">
    <property type="component" value="Unassembled WGS sequence"/>
</dbReference>
<feature type="signal peptide" evidence="2">
    <location>
        <begin position="1"/>
        <end position="22"/>
    </location>
</feature>
<evidence type="ECO:0000313" key="4">
    <source>
        <dbReference type="Proteomes" id="UP001302274"/>
    </source>
</evidence>
<feature type="chain" id="PRO_5045804976" evidence="2">
    <location>
        <begin position="23"/>
        <end position="282"/>
    </location>
</feature>
<comment type="caution">
    <text evidence="3">The sequence shown here is derived from an EMBL/GenBank/DDBJ whole genome shotgun (WGS) entry which is preliminary data.</text>
</comment>
<proteinExistence type="predicted"/>
<evidence type="ECO:0000256" key="2">
    <source>
        <dbReference type="SAM" id="SignalP"/>
    </source>
</evidence>